<evidence type="ECO:0000256" key="7">
    <source>
        <dbReference type="ARBA" id="ARBA00022840"/>
    </source>
</evidence>
<evidence type="ECO:0000256" key="6">
    <source>
        <dbReference type="ARBA" id="ARBA00022833"/>
    </source>
</evidence>
<dbReference type="Gene3D" id="3.30.980.10">
    <property type="entry name" value="Threonyl-trna Synthetase, Chain A, domain 2"/>
    <property type="match status" value="1"/>
</dbReference>
<dbReference type="Gene3D" id="3.10.310.40">
    <property type="match status" value="1"/>
</dbReference>
<dbReference type="FunFam" id="3.30.54.20:FF:000001">
    <property type="entry name" value="Alanine--tRNA ligase"/>
    <property type="match status" value="1"/>
</dbReference>
<dbReference type="FunFam" id="3.30.980.10:FF:000004">
    <property type="entry name" value="Alanine--tRNA ligase, cytoplasmic"/>
    <property type="match status" value="1"/>
</dbReference>
<keyword evidence="6 11" id="KW-0862">Zinc</keyword>
<comment type="similarity">
    <text evidence="1 11">Belongs to the class-II aminoacyl-tRNA synthetase family.</text>
</comment>
<dbReference type="SUPFAM" id="SSF55681">
    <property type="entry name" value="Class II aaRS and biotin synthetases"/>
    <property type="match status" value="1"/>
</dbReference>
<sequence length="881" mass="98124">MQALKGAEIRRLFLDFFADRGHEIVPSSSLIPADDPTLLFTNAGMVQFKKVFLGQERRSYRRAASCQKCIRAGGKHNDLENVGYTARHHTFFEMLGNFSFGDYFKAEAIEFAWEFLTEVLKLPRERLWVTVFRDDDEAAELWMKIAKVPADRIVRLGEKDNFWSMGDTGPCGPCSEIIFDQGPKVGCGRPECAVGCDCDRYLELWNLVFMQYNRTKDGRLEPLPRPSIDTGMGLERITATVQGKTSNYESDLFAGLLRRLEDLSGRHYGQEEKFDIAMRVIADHSRAAAFLIADGVLPSNEGRGYVLRRIIRRAARFGKILELTSPFLFSVARVVIEEMGQVYPELNQNQMTIEKVLEHEEQRFAETLEFGLRLLSQEIARLRSRGEEVIPGEFIFRLYDTYGFPYDIVRDVAIEAGLKLDMEGFSREMEAQRARSRAARRAADISAATIYQEMAQRGQGVRFVGYETTEAQSRLLAIVKEGREQPEARVKETVELIFEETPFYGEAGGQVGDTGLVVAPKGRARVEDTVRVGDVFVHRAKVEEGRLAVGDVCQLVVLSDRRRAIACNHTATHLLHAALRQVLGEHVKQSGSLVAPDRLRFDFSHFEALTLEQIFAIEDLVNEKIRQDLPLQVEILPLKEALSRGAVALFGEKYGETVRLVSIPGFSQELCGGTHVSRTGEIGFFKIVAESSVAAGIRRIEAVTAQKAVDFVHTLEKERLELAALLKTSPRELIGRAERLLAEIKDLERKLEHLATQGVMPDVDKLIAAAPEVSGVKVVWAKVPLDDPKLLREVGDRFRDRLGSGVVVLGAEARGKAHLLVMVTPDLTARLKAGEIIRELAKIVGGGGGGRPEMAQAGGPKVAKLSEALEQAPKVVAERLG</sequence>
<dbReference type="Pfam" id="PF07973">
    <property type="entry name" value="tRNA_SAD"/>
    <property type="match status" value="1"/>
</dbReference>
<dbReference type="Pfam" id="PF02272">
    <property type="entry name" value="DHHA1"/>
    <property type="match status" value="1"/>
</dbReference>
<dbReference type="InterPro" id="IPR009000">
    <property type="entry name" value="Transl_B-barrel_sf"/>
</dbReference>
<dbReference type="FunFam" id="3.30.930.10:FF:000004">
    <property type="entry name" value="Alanine--tRNA ligase"/>
    <property type="match status" value="1"/>
</dbReference>
<reference evidence="12 13" key="1">
    <citation type="submission" date="2020-02" db="EMBL/GenBank/DDBJ databases">
        <title>Genome analysis of Thermosulfuriphilus ammonigenes ST65T, an anaerobic thermophilic chemolithoautotrophic bacterium isolated from a deep-sea hydrothermal vent.</title>
        <authorList>
            <person name="Slobodkina G."/>
            <person name="Allioux M."/>
            <person name="Merkel A."/>
            <person name="Alain K."/>
            <person name="Jebbar M."/>
            <person name="Slobodkin A."/>
        </authorList>
    </citation>
    <scope>NUCLEOTIDE SEQUENCE [LARGE SCALE GENOMIC DNA]</scope>
    <source>
        <strain evidence="12 13">ST65</strain>
    </source>
</reference>
<keyword evidence="7 11" id="KW-0067">ATP-binding</keyword>
<dbReference type="InterPro" id="IPR018164">
    <property type="entry name" value="Ala-tRNA-synth_IIc_N"/>
</dbReference>
<dbReference type="InterPro" id="IPR003156">
    <property type="entry name" value="DHHA1_dom"/>
</dbReference>
<dbReference type="InterPro" id="IPR002318">
    <property type="entry name" value="Ala-tRNA-lgiase_IIc"/>
</dbReference>
<dbReference type="SUPFAM" id="SSF55186">
    <property type="entry name" value="ThrRS/AlaRS common domain"/>
    <property type="match status" value="1"/>
</dbReference>
<dbReference type="PRINTS" id="PR00980">
    <property type="entry name" value="TRNASYNTHALA"/>
</dbReference>
<keyword evidence="9 11" id="KW-0648">Protein biosynthesis</keyword>
<dbReference type="GO" id="GO:0005524">
    <property type="term" value="F:ATP binding"/>
    <property type="evidence" value="ECO:0007669"/>
    <property type="project" value="UniProtKB-UniRule"/>
</dbReference>
<dbReference type="InterPro" id="IPR023033">
    <property type="entry name" value="Ala_tRNA_ligase_euk/bac"/>
</dbReference>
<dbReference type="EMBL" id="CP048877">
    <property type="protein sequence ID" value="QIJ71928.1"/>
    <property type="molecule type" value="Genomic_DNA"/>
</dbReference>
<dbReference type="Pfam" id="PF01411">
    <property type="entry name" value="tRNA-synt_2c"/>
    <property type="match status" value="1"/>
</dbReference>
<proteinExistence type="inferred from homology"/>
<dbReference type="PANTHER" id="PTHR11777">
    <property type="entry name" value="ALANYL-TRNA SYNTHETASE"/>
    <property type="match status" value="1"/>
</dbReference>
<dbReference type="GO" id="GO:0002161">
    <property type="term" value="F:aminoacyl-tRNA deacylase activity"/>
    <property type="evidence" value="ECO:0007669"/>
    <property type="project" value="TreeGrafter"/>
</dbReference>
<gene>
    <name evidence="11 12" type="primary">alaS</name>
    <name evidence="12" type="ORF">G4V39_06470</name>
</gene>
<name>A0A6G7PWV0_9BACT</name>
<evidence type="ECO:0000256" key="4">
    <source>
        <dbReference type="ARBA" id="ARBA00022723"/>
    </source>
</evidence>
<dbReference type="Proteomes" id="UP000502179">
    <property type="component" value="Chromosome"/>
</dbReference>
<dbReference type="InterPro" id="IPR012947">
    <property type="entry name" value="tRNA_SAD"/>
</dbReference>
<dbReference type="RefSeq" id="WP_210412026.1">
    <property type="nucleotide sequence ID" value="NZ_CP048877.1"/>
</dbReference>
<dbReference type="InterPro" id="IPR045864">
    <property type="entry name" value="aa-tRNA-synth_II/BPL/LPL"/>
</dbReference>
<dbReference type="GO" id="GO:0008270">
    <property type="term" value="F:zinc ion binding"/>
    <property type="evidence" value="ECO:0007669"/>
    <property type="project" value="UniProtKB-UniRule"/>
</dbReference>
<dbReference type="KEGG" id="tav:G4V39_06470"/>
<dbReference type="SUPFAM" id="SSF101353">
    <property type="entry name" value="Putative anticodon-binding domain of alanyl-tRNA synthetase (AlaRS)"/>
    <property type="match status" value="1"/>
</dbReference>
<dbReference type="CDD" id="cd00673">
    <property type="entry name" value="AlaRS_core"/>
    <property type="match status" value="1"/>
</dbReference>
<dbReference type="InterPro" id="IPR018165">
    <property type="entry name" value="Ala-tRNA-synth_IIc_core"/>
</dbReference>
<comment type="domain">
    <text evidence="11">Consists of three domains; the N-terminal catalytic domain, the editing domain and the C-terminal C-Ala domain. The editing domain removes incorrectly charged amino acids, while the C-Ala domain, along with tRNA(Ala), serves as a bridge to cooperatively bring together the editing and aminoacylation centers thus stimulating deacylation of misacylated tRNAs.</text>
</comment>
<feature type="binding site" evidence="11">
    <location>
        <position position="569"/>
    </location>
    <ligand>
        <name>Zn(2+)</name>
        <dbReference type="ChEBI" id="CHEBI:29105"/>
    </ligand>
</feature>
<dbReference type="Gene3D" id="3.30.54.20">
    <property type="match status" value="1"/>
</dbReference>
<comment type="cofactor">
    <cofactor evidence="11">
        <name>Zn(2+)</name>
        <dbReference type="ChEBI" id="CHEBI:29105"/>
    </cofactor>
    <text evidence="11">Binds 1 zinc ion per subunit.</text>
</comment>
<dbReference type="InterPro" id="IPR018162">
    <property type="entry name" value="Ala-tRNA-ligase_IIc_anticod-bd"/>
</dbReference>
<keyword evidence="11" id="KW-0963">Cytoplasm</keyword>
<evidence type="ECO:0000256" key="10">
    <source>
        <dbReference type="ARBA" id="ARBA00023146"/>
    </source>
</evidence>
<evidence type="ECO:0000256" key="9">
    <source>
        <dbReference type="ARBA" id="ARBA00022917"/>
    </source>
</evidence>
<dbReference type="GO" id="GO:0004813">
    <property type="term" value="F:alanine-tRNA ligase activity"/>
    <property type="evidence" value="ECO:0007669"/>
    <property type="project" value="UniProtKB-UniRule"/>
</dbReference>
<evidence type="ECO:0000256" key="2">
    <source>
        <dbReference type="ARBA" id="ARBA00022555"/>
    </source>
</evidence>
<dbReference type="PROSITE" id="PS50860">
    <property type="entry name" value="AA_TRNA_LIGASE_II_ALA"/>
    <property type="match status" value="1"/>
</dbReference>
<evidence type="ECO:0000256" key="3">
    <source>
        <dbReference type="ARBA" id="ARBA00022598"/>
    </source>
</evidence>
<keyword evidence="2 11" id="KW-0820">tRNA-binding</keyword>
<feature type="binding site" evidence="11">
    <location>
        <position position="675"/>
    </location>
    <ligand>
        <name>Zn(2+)</name>
        <dbReference type="ChEBI" id="CHEBI:29105"/>
    </ligand>
</feature>
<evidence type="ECO:0000256" key="1">
    <source>
        <dbReference type="ARBA" id="ARBA00008226"/>
    </source>
</evidence>
<feature type="binding site" evidence="11">
    <location>
        <position position="671"/>
    </location>
    <ligand>
        <name>Zn(2+)</name>
        <dbReference type="ChEBI" id="CHEBI:29105"/>
    </ligand>
</feature>
<evidence type="ECO:0000256" key="11">
    <source>
        <dbReference type="HAMAP-Rule" id="MF_00036"/>
    </source>
</evidence>
<dbReference type="InterPro" id="IPR018163">
    <property type="entry name" value="Thr/Ala-tRNA-synth_IIc_edit"/>
</dbReference>
<comment type="catalytic activity">
    <reaction evidence="11">
        <text>tRNA(Ala) + L-alanine + ATP = L-alanyl-tRNA(Ala) + AMP + diphosphate</text>
        <dbReference type="Rhea" id="RHEA:12540"/>
        <dbReference type="Rhea" id="RHEA-COMP:9657"/>
        <dbReference type="Rhea" id="RHEA-COMP:9923"/>
        <dbReference type="ChEBI" id="CHEBI:30616"/>
        <dbReference type="ChEBI" id="CHEBI:33019"/>
        <dbReference type="ChEBI" id="CHEBI:57972"/>
        <dbReference type="ChEBI" id="CHEBI:78442"/>
        <dbReference type="ChEBI" id="CHEBI:78497"/>
        <dbReference type="ChEBI" id="CHEBI:456215"/>
        <dbReference type="EC" id="6.1.1.7"/>
    </reaction>
</comment>
<comment type="subcellular location">
    <subcellularLocation>
        <location evidence="11">Cytoplasm</location>
    </subcellularLocation>
</comment>
<dbReference type="Gene3D" id="6.10.250.550">
    <property type="match status" value="1"/>
</dbReference>
<evidence type="ECO:0000256" key="8">
    <source>
        <dbReference type="ARBA" id="ARBA00022884"/>
    </source>
</evidence>
<protein>
    <recommendedName>
        <fullName evidence="11">Alanine--tRNA ligase</fullName>
        <ecNumber evidence="11">6.1.1.7</ecNumber>
    </recommendedName>
    <alternativeName>
        <fullName evidence="11">Alanyl-tRNA synthetase</fullName>
        <shortName evidence="11">AlaRS</shortName>
    </alternativeName>
</protein>
<dbReference type="GO" id="GO:0000049">
    <property type="term" value="F:tRNA binding"/>
    <property type="evidence" value="ECO:0007669"/>
    <property type="project" value="UniProtKB-KW"/>
</dbReference>
<dbReference type="PANTHER" id="PTHR11777:SF9">
    <property type="entry name" value="ALANINE--TRNA LIGASE, CYTOPLASMIC"/>
    <property type="match status" value="1"/>
</dbReference>
<evidence type="ECO:0000313" key="13">
    <source>
        <dbReference type="Proteomes" id="UP000502179"/>
    </source>
</evidence>
<dbReference type="NCBIfam" id="TIGR00344">
    <property type="entry name" value="alaS"/>
    <property type="match status" value="1"/>
</dbReference>
<comment type="function">
    <text evidence="11">Catalyzes the attachment of alanine to tRNA(Ala) in a two-step reaction: alanine is first activated by ATP to form Ala-AMP and then transferred to the acceptor end of tRNA(Ala). Also edits incorrectly charged Ser-tRNA(Ala) and Gly-tRNA(Ala) via its editing domain.</text>
</comment>
<feature type="binding site" evidence="11">
    <location>
        <position position="573"/>
    </location>
    <ligand>
        <name>Zn(2+)</name>
        <dbReference type="ChEBI" id="CHEBI:29105"/>
    </ligand>
</feature>
<dbReference type="InterPro" id="IPR050058">
    <property type="entry name" value="Ala-tRNA_ligase"/>
</dbReference>
<organism evidence="12 13">
    <name type="scientific">Thermosulfuriphilus ammonigenes</name>
    <dbReference type="NCBI Taxonomy" id="1936021"/>
    <lineage>
        <taxon>Bacteria</taxon>
        <taxon>Pseudomonadati</taxon>
        <taxon>Thermodesulfobacteriota</taxon>
        <taxon>Thermodesulfobacteria</taxon>
        <taxon>Thermodesulfobacteriales</taxon>
        <taxon>Thermodesulfobacteriaceae</taxon>
        <taxon>Thermosulfuriphilus</taxon>
    </lineage>
</organism>
<dbReference type="EC" id="6.1.1.7" evidence="11"/>
<dbReference type="SUPFAM" id="SSF50447">
    <property type="entry name" value="Translation proteins"/>
    <property type="match status" value="1"/>
</dbReference>
<keyword evidence="4 11" id="KW-0479">Metal-binding</keyword>
<keyword evidence="5 11" id="KW-0547">Nucleotide-binding</keyword>
<evidence type="ECO:0000313" key="12">
    <source>
        <dbReference type="EMBL" id="QIJ71928.1"/>
    </source>
</evidence>
<keyword evidence="10 11" id="KW-0030">Aminoacyl-tRNA synthetase</keyword>
<accession>A0A6G7PWV0</accession>
<dbReference type="FunFam" id="3.10.310.40:FF:000001">
    <property type="entry name" value="Alanine--tRNA ligase"/>
    <property type="match status" value="1"/>
</dbReference>
<dbReference type="GO" id="GO:0006419">
    <property type="term" value="P:alanyl-tRNA aminoacylation"/>
    <property type="evidence" value="ECO:0007669"/>
    <property type="project" value="UniProtKB-UniRule"/>
</dbReference>
<dbReference type="Gene3D" id="3.30.930.10">
    <property type="entry name" value="Bira Bifunctional Protein, Domain 2"/>
    <property type="match status" value="1"/>
</dbReference>
<dbReference type="Gene3D" id="2.40.30.130">
    <property type="match status" value="1"/>
</dbReference>
<dbReference type="AlphaFoldDB" id="A0A6G7PWV0"/>
<keyword evidence="13" id="KW-1185">Reference proteome</keyword>
<dbReference type="HAMAP" id="MF_00036_B">
    <property type="entry name" value="Ala_tRNA_synth_B"/>
    <property type="match status" value="1"/>
</dbReference>
<dbReference type="GO" id="GO:0005829">
    <property type="term" value="C:cytosol"/>
    <property type="evidence" value="ECO:0007669"/>
    <property type="project" value="TreeGrafter"/>
</dbReference>
<keyword evidence="3 11" id="KW-0436">Ligase</keyword>
<dbReference type="SMART" id="SM00863">
    <property type="entry name" value="tRNA_SAD"/>
    <property type="match status" value="1"/>
</dbReference>
<keyword evidence="8 11" id="KW-0694">RNA-binding</keyword>
<evidence type="ECO:0000256" key="5">
    <source>
        <dbReference type="ARBA" id="ARBA00022741"/>
    </source>
</evidence>